<feature type="domain" description="C2H2-type" evidence="16">
    <location>
        <begin position="801"/>
        <end position="828"/>
    </location>
</feature>
<dbReference type="GO" id="GO:0042802">
    <property type="term" value="F:identical protein binding"/>
    <property type="evidence" value="ECO:0007669"/>
    <property type="project" value="UniProtKB-ARBA"/>
</dbReference>
<evidence type="ECO:0000313" key="20">
    <source>
        <dbReference type="RefSeq" id="XP_034231899.1"/>
    </source>
</evidence>
<evidence type="ECO:0000259" key="18">
    <source>
        <dbReference type="PROSITE" id="PS51915"/>
    </source>
</evidence>
<dbReference type="SUPFAM" id="SSF57716">
    <property type="entry name" value="Glucocorticoid receptor-like (DNA-binding domain)"/>
    <property type="match status" value="2"/>
</dbReference>
<feature type="binding site" evidence="13">
    <location>
        <position position="288"/>
    </location>
    <ligand>
        <name>Zn(2+)</name>
        <dbReference type="ChEBI" id="CHEBI:29105"/>
    </ligand>
</feature>
<evidence type="ECO:0000256" key="2">
    <source>
        <dbReference type="ARBA" id="ARBA00006991"/>
    </source>
</evidence>
<feature type="binding site" evidence="13">
    <location>
        <position position="331"/>
    </location>
    <ligand>
        <name>Zn(2+)</name>
        <dbReference type="ChEBI" id="CHEBI:29105"/>
    </ligand>
</feature>
<feature type="domain" description="ZAD" evidence="18">
    <location>
        <begin position="283"/>
        <end position="358"/>
    </location>
</feature>
<dbReference type="PANTHER" id="PTHR24384">
    <property type="entry name" value="FINGER PUTATIVE TRANSCRIPTION FACTOR FAMILY-RELATED"/>
    <property type="match status" value="1"/>
</dbReference>
<feature type="compositionally biased region" description="Acidic residues" evidence="14">
    <location>
        <begin position="236"/>
        <end position="266"/>
    </location>
</feature>
<sequence length="912" mass="103966">MSQMKIILNTTDGNTVSVDVRPEETYRMLRERIHVESGIELEISQMFFDGKQVVEDQNVYESFLGVQSEDDVQQKPNIVCVVEGCSTSKLTDPKKEIFKFPLESDRYSTWLLACNRHDLLGRIPVSLNLECGVCADHFPDSSFINGSSRKRLRKNAVPVIEDHHNNFSILAQEMMLPEVKLENVTLNNCNESNGTTGYEIQDTEDSLPLASCAADLEEEHVLRKDETTSENASTQDEVDEEDLQEDELEELEEEDDEDEEADVEEDGTDILSKTISLEEHPGLMCRLCAQPVDTAHFIFSEEGKGEKLPDKINSTLPISIHCNDLLPKQICAECLSTLNICYAFAMASVKAEEILLKMVPRFRCKEDFPSGVANILDSKSSSENLQVNVDKEEGHESQCYNCPLCCGGNMESRDDVNIEEIEGRQAKDDEDIVQDFLADSVLWEEDEDFLVSDQNYTEEAEDLNESEISDECYSCFLCGANFICQAHLFQHSECHQVSECFPCGHCGLVFNSKDTLTIHLDLILNSNSEEQYRCGDCGKLFASEPRAEFHHEIAHNINGFSSLSCSECGQIFRQETNLWDHIQIVHKGQKPFSCPKCEKVFQIRSQVVTHMRVHDVKGSFQCETCSETFPDRSSLSIHEAAHADLKMFQCEQCGRCFTRKFLLTAHMRTHVDKKPRVYTCRVCGEDGFDSLPKLLVHRRNNHQDVMLPLGSKKDKVHKCEQCNKAFTGRVALKHHAMSHAGELPHVCEFCNKGFTQKRSLILHRRIHTGEKPYECGECGKRFVQSAHLYSHLRLHTGEKPYPCSECGATFRLKDVRDSHQRKHTGERPFKCKDCDKSFRTSHSYYQHTWIHTGRKPYPCNYCGKAFRRSNGLKVHIRIHTGEKPHKCDICGRGFAQKQDMKKHKNLHTLGRL</sequence>
<dbReference type="AlphaFoldDB" id="A0A6P8Y5V9"/>
<dbReference type="Pfam" id="PF05485">
    <property type="entry name" value="THAP"/>
    <property type="match status" value="1"/>
</dbReference>
<dbReference type="InterPro" id="IPR050752">
    <property type="entry name" value="C2H2-ZF_domain"/>
</dbReference>
<evidence type="ECO:0000259" key="16">
    <source>
        <dbReference type="PROSITE" id="PS50157"/>
    </source>
</evidence>
<dbReference type="OrthoDB" id="3437960at2759"/>
<dbReference type="SUPFAM" id="SSF54236">
    <property type="entry name" value="Ubiquitin-like"/>
    <property type="match status" value="1"/>
</dbReference>
<feature type="domain" description="C2H2-type" evidence="16">
    <location>
        <begin position="473"/>
        <end position="495"/>
    </location>
</feature>
<evidence type="ECO:0000256" key="5">
    <source>
        <dbReference type="ARBA" id="ARBA00022771"/>
    </source>
</evidence>
<dbReference type="Gene3D" id="3.10.20.90">
    <property type="entry name" value="Phosphatidylinositol 3-kinase Catalytic Subunit, Chain A, domain 1"/>
    <property type="match status" value="1"/>
</dbReference>
<evidence type="ECO:0000256" key="7">
    <source>
        <dbReference type="ARBA" id="ARBA00023015"/>
    </source>
</evidence>
<evidence type="ECO:0000256" key="6">
    <source>
        <dbReference type="ARBA" id="ARBA00022833"/>
    </source>
</evidence>
<feature type="domain" description="C2H2-type" evidence="16">
    <location>
        <begin position="592"/>
        <end position="619"/>
    </location>
</feature>
<keyword evidence="4" id="KW-0677">Repeat</keyword>
<feature type="domain" description="C2H2-type" evidence="16">
    <location>
        <begin position="563"/>
        <end position="591"/>
    </location>
</feature>
<dbReference type="SMART" id="SM00692">
    <property type="entry name" value="DM3"/>
    <property type="match status" value="1"/>
</dbReference>
<feature type="binding site" evidence="13">
    <location>
        <position position="334"/>
    </location>
    <ligand>
        <name>Zn(2+)</name>
        <dbReference type="ChEBI" id="CHEBI:29105"/>
    </ligand>
</feature>
<dbReference type="FunFam" id="3.30.160.60:FF:000508">
    <property type="entry name" value="Myeloid zinc finger 1"/>
    <property type="match status" value="1"/>
</dbReference>
<dbReference type="Gene3D" id="3.40.1800.20">
    <property type="match status" value="1"/>
</dbReference>
<dbReference type="SUPFAM" id="SSF57667">
    <property type="entry name" value="beta-beta-alpha zinc fingers"/>
    <property type="match status" value="8"/>
</dbReference>
<evidence type="ECO:0000256" key="11">
    <source>
        <dbReference type="PROSITE-ProRule" id="PRU00042"/>
    </source>
</evidence>
<dbReference type="Pfam" id="PF07776">
    <property type="entry name" value="zf-AD"/>
    <property type="match status" value="1"/>
</dbReference>
<dbReference type="InterPro" id="IPR006612">
    <property type="entry name" value="THAP_Znf"/>
</dbReference>
<evidence type="ECO:0000259" key="15">
    <source>
        <dbReference type="PROSITE" id="PS50053"/>
    </source>
</evidence>
<feature type="domain" description="THAP-type" evidence="17">
    <location>
        <begin position="75"/>
        <end position="161"/>
    </location>
</feature>
<organism evidence="21">
    <name type="scientific">Thrips palmi</name>
    <name type="common">Melon thrips</name>
    <dbReference type="NCBI Taxonomy" id="161013"/>
    <lineage>
        <taxon>Eukaryota</taxon>
        <taxon>Metazoa</taxon>
        <taxon>Ecdysozoa</taxon>
        <taxon>Arthropoda</taxon>
        <taxon>Hexapoda</taxon>
        <taxon>Insecta</taxon>
        <taxon>Pterygota</taxon>
        <taxon>Neoptera</taxon>
        <taxon>Paraneoptera</taxon>
        <taxon>Thysanoptera</taxon>
        <taxon>Terebrantia</taxon>
        <taxon>Thripoidea</taxon>
        <taxon>Thripidae</taxon>
        <taxon>Thrips</taxon>
    </lineage>
</organism>
<dbReference type="InterPro" id="IPR036236">
    <property type="entry name" value="Znf_C2H2_sf"/>
</dbReference>
<keyword evidence="19" id="KW-1185">Reference proteome</keyword>
<dbReference type="RefSeq" id="XP_034231900.1">
    <property type="nucleotide sequence ID" value="XM_034376009.1"/>
</dbReference>
<evidence type="ECO:0000256" key="8">
    <source>
        <dbReference type="ARBA" id="ARBA00023125"/>
    </source>
</evidence>
<dbReference type="Pfam" id="PF00096">
    <property type="entry name" value="zf-C2H2"/>
    <property type="match status" value="8"/>
</dbReference>
<dbReference type="PROSITE" id="PS00028">
    <property type="entry name" value="ZINC_FINGER_C2H2_1"/>
    <property type="match status" value="13"/>
</dbReference>
<dbReference type="Gene3D" id="3.30.160.60">
    <property type="entry name" value="Classic Zinc Finger"/>
    <property type="match status" value="12"/>
</dbReference>
<dbReference type="GO" id="GO:0005634">
    <property type="term" value="C:nucleus"/>
    <property type="evidence" value="ECO:0007669"/>
    <property type="project" value="UniProtKB-SubCell"/>
</dbReference>
<dbReference type="InterPro" id="IPR029071">
    <property type="entry name" value="Ubiquitin-like_domsf"/>
</dbReference>
<evidence type="ECO:0000259" key="17">
    <source>
        <dbReference type="PROSITE" id="PS50950"/>
    </source>
</evidence>
<feature type="domain" description="C2H2-type" evidence="16">
    <location>
        <begin position="829"/>
        <end position="856"/>
    </location>
</feature>
<feature type="domain" description="C2H2-type" evidence="16">
    <location>
        <begin position="532"/>
        <end position="555"/>
    </location>
</feature>
<feature type="binding site" evidence="13">
    <location>
        <position position="285"/>
    </location>
    <ligand>
        <name>Zn(2+)</name>
        <dbReference type="ChEBI" id="CHEBI:29105"/>
    </ligand>
</feature>
<dbReference type="FunFam" id="3.30.160.60:FF:001289">
    <property type="entry name" value="Zinc finger protein 574"/>
    <property type="match status" value="1"/>
</dbReference>
<dbReference type="SMART" id="SM00980">
    <property type="entry name" value="THAP"/>
    <property type="match status" value="1"/>
</dbReference>
<dbReference type="GO" id="GO:0000981">
    <property type="term" value="F:DNA-binding transcription factor activity, RNA polymerase II-specific"/>
    <property type="evidence" value="ECO:0007669"/>
    <property type="project" value="TreeGrafter"/>
</dbReference>
<dbReference type="FunFam" id="3.30.160.60:FF:001498">
    <property type="entry name" value="Zinc finger protein 404"/>
    <property type="match status" value="1"/>
</dbReference>
<evidence type="ECO:0000256" key="12">
    <source>
        <dbReference type="PROSITE-ProRule" id="PRU00309"/>
    </source>
</evidence>
<dbReference type="InterPro" id="IPR000626">
    <property type="entry name" value="Ubiquitin-like_dom"/>
</dbReference>
<keyword evidence="9" id="KW-0804">Transcription</keyword>
<dbReference type="RefSeq" id="XP_034231899.1">
    <property type="nucleotide sequence ID" value="XM_034376008.1"/>
</dbReference>
<evidence type="ECO:0000256" key="10">
    <source>
        <dbReference type="ARBA" id="ARBA00023242"/>
    </source>
</evidence>
<name>A0A6P8Y5V9_THRPL</name>
<feature type="domain" description="C2H2-type" evidence="16">
    <location>
        <begin position="648"/>
        <end position="675"/>
    </location>
</feature>
<protein>
    <submittedName>
        <fullName evidence="20 21">Zinc finger protein 665-like</fullName>
    </submittedName>
</protein>
<gene>
    <name evidence="20 21" type="primary">LOC117639933</name>
</gene>
<dbReference type="PROSITE" id="PS50950">
    <property type="entry name" value="ZF_THAP"/>
    <property type="match status" value="1"/>
</dbReference>
<dbReference type="FunFam" id="3.30.160.60:FF:000038">
    <property type="entry name" value="Zinc finger protein 624"/>
    <property type="match status" value="1"/>
</dbReference>
<comment type="similarity">
    <text evidence="2">Belongs to the krueppel C2H2-type zinc-finger protein family.</text>
</comment>
<keyword evidence="7" id="KW-0805">Transcription regulation</keyword>
<accession>A0A6P8Y5V9</accession>
<evidence type="ECO:0000256" key="3">
    <source>
        <dbReference type="ARBA" id="ARBA00022723"/>
    </source>
</evidence>
<feature type="domain" description="C2H2-type" evidence="16">
    <location>
        <begin position="501"/>
        <end position="530"/>
    </location>
</feature>
<dbReference type="KEGG" id="tpal:117639933"/>
<evidence type="ECO:0000313" key="21">
    <source>
        <dbReference type="RefSeq" id="XP_034231900.1"/>
    </source>
</evidence>
<dbReference type="PANTHER" id="PTHR24384:SF218">
    <property type="entry name" value="ZINC FINGER PROTEIN 502"/>
    <property type="match status" value="1"/>
</dbReference>
<feature type="domain" description="C2H2-type" evidence="16">
    <location>
        <begin position="885"/>
        <end position="912"/>
    </location>
</feature>
<dbReference type="GeneID" id="117639933"/>
<dbReference type="FunFam" id="3.30.160.60:FF:000512">
    <property type="entry name" value="zinc finger protein 197 isoform X1"/>
    <property type="match status" value="1"/>
</dbReference>
<dbReference type="CDD" id="cd17039">
    <property type="entry name" value="Ubl_ubiquitin_like"/>
    <property type="match status" value="1"/>
</dbReference>
<feature type="domain" description="C2H2-type" evidence="16">
    <location>
        <begin position="857"/>
        <end position="884"/>
    </location>
</feature>
<feature type="domain" description="C2H2-type" evidence="16">
    <location>
        <begin position="620"/>
        <end position="647"/>
    </location>
</feature>
<evidence type="ECO:0000256" key="14">
    <source>
        <dbReference type="SAM" id="MobiDB-lite"/>
    </source>
</evidence>
<comment type="subcellular location">
    <subcellularLocation>
        <location evidence="1">Nucleus</location>
    </subcellularLocation>
</comment>
<keyword evidence="5 11" id="KW-0863">Zinc-finger</keyword>
<feature type="domain" description="C2H2-type" evidence="16">
    <location>
        <begin position="773"/>
        <end position="800"/>
    </location>
</feature>
<dbReference type="Proteomes" id="UP000515158">
    <property type="component" value="Unplaced"/>
</dbReference>
<dbReference type="PROSITE" id="PS50157">
    <property type="entry name" value="ZINC_FINGER_C2H2_2"/>
    <property type="match status" value="14"/>
</dbReference>
<feature type="region of interest" description="Disordered" evidence="14">
    <location>
        <begin position="220"/>
        <end position="266"/>
    </location>
</feature>
<dbReference type="FunFam" id="3.30.160.60:FF:001009">
    <property type="entry name" value="Zinc finger protein 26"/>
    <property type="match status" value="1"/>
</dbReference>
<keyword evidence="3 13" id="KW-0479">Metal-binding</keyword>
<evidence type="ECO:0000256" key="1">
    <source>
        <dbReference type="ARBA" id="ARBA00004123"/>
    </source>
</evidence>
<dbReference type="InterPro" id="IPR013087">
    <property type="entry name" value="Znf_C2H2_type"/>
</dbReference>
<feature type="domain" description="C2H2-type" evidence="16">
    <location>
        <begin position="717"/>
        <end position="744"/>
    </location>
</feature>
<proteinExistence type="inferred from homology"/>
<evidence type="ECO:0000256" key="4">
    <source>
        <dbReference type="ARBA" id="ARBA00022737"/>
    </source>
</evidence>
<dbReference type="GO" id="GO:0000978">
    <property type="term" value="F:RNA polymerase II cis-regulatory region sequence-specific DNA binding"/>
    <property type="evidence" value="ECO:0007669"/>
    <property type="project" value="TreeGrafter"/>
</dbReference>
<keyword evidence="6 13" id="KW-0862">Zinc</keyword>
<dbReference type="FunFam" id="3.30.160.60:FF:000110">
    <property type="entry name" value="Zinc finger protein-like"/>
    <property type="match status" value="1"/>
</dbReference>
<dbReference type="FunFam" id="3.30.160.60:FF:000017">
    <property type="entry name" value="zinc finger protein 62 homolog"/>
    <property type="match status" value="1"/>
</dbReference>
<keyword evidence="10" id="KW-0539">Nucleus</keyword>
<dbReference type="GO" id="GO:0008270">
    <property type="term" value="F:zinc ion binding"/>
    <property type="evidence" value="ECO:0007669"/>
    <property type="project" value="UniProtKB-UniRule"/>
</dbReference>
<dbReference type="SMART" id="SM00355">
    <property type="entry name" value="ZnF_C2H2"/>
    <property type="match status" value="15"/>
</dbReference>
<dbReference type="InterPro" id="IPR012934">
    <property type="entry name" value="Znf_AD"/>
</dbReference>
<reference evidence="20 21" key="1">
    <citation type="submission" date="2025-04" db="UniProtKB">
        <authorList>
            <consortium name="RefSeq"/>
        </authorList>
    </citation>
    <scope>IDENTIFICATION</scope>
    <source>
        <tissue evidence="20 21">Total insect</tissue>
    </source>
</reference>
<dbReference type="PROSITE" id="PS51915">
    <property type="entry name" value="ZAD"/>
    <property type="match status" value="1"/>
</dbReference>
<evidence type="ECO:0000256" key="13">
    <source>
        <dbReference type="PROSITE-ProRule" id="PRU01263"/>
    </source>
</evidence>
<keyword evidence="8 12" id="KW-0238">DNA-binding</keyword>
<feature type="domain" description="Ubiquitin-like" evidence="15">
    <location>
        <begin position="4"/>
        <end position="61"/>
    </location>
</feature>
<feature type="domain" description="C2H2-type" evidence="16">
    <location>
        <begin position="745"/>
        <end position="772"/>
    </location>
</feature>
<evidence type="ECO:0000256" key="9">
    <source>
        <dbReference type="ARBA" id="ARBA00023163"/>
    </source>
</evidence>
<evidence type="ECO:0000313" key="19">
    <source>
        <dbReference type="Proteomes" id="UP000515158"/>
    </source>
</evidence>
<dbReference type="PROSITE" id="PS50053">
    <property type="entry name" value="UBIQUITIN_2"/>
    <property type="match status" value="1"/>
</dbReference>
<dbReference type="SMART" id="SM00868">
    <property type="entry name" value="zf-AD"/>
    <property type="match status" value="1"/>
</dbReference>